<dbReference type="Proteomes" id="UP000266895">
    <property type="component" value="Chromosome"/>
</dbReference>
<dbReference type="AlphaFoldDB" id="A0A3S4SMU8"/>
<protein>
    <submittedName>
        <fullName evidence="1">Uncharacterized protein</fullName>
    </submittedName>
</protein>
<sequence length="269" mass="28559">MGLIASVPAGQARLVQVVVEAGTVPPGERFSVVGEVGSSRWTVRAGARVSDGGQVVLGDSLAPVNVPVTYRVTWGPGAASSAVSAPVVRRWSGRSLLTDVTGGSVVDLLWQGADARAVDRRVTVHEVPGRPTPVVVMAPAMGAGTVSLTARTEGEHTRAMAAVAARPQVNILFHNPARCFQCARSLCDVPLVTVLVLTDVSHSRADRLDAAERVWTLKAAVVGVPEPDRVVPTSTWDQLDAAERTWDQVDDMGMSWDEFDRVLWQEVGG</sequence>
<reference evidence="1 2" key="1">
    <citation type="submission" date="2018-12" db="EMBL/GenBank/DDBJ databases">
        <authorList>
            <consortium name="Pathogen Informatics"/>
        </authorList>
    </citation>
    <scope>NUCLEOTIDE SEQUENCE [LARGE SCALE GENOMIC DNA]</scope>
    <source>
        <strain evidence="1 2">NCTC11636</strain>
    </source>
</reference>
<organism evidence="1 2">
    <name type="scientific">Actinomyces howellii</name>
    <dbReference type="NCBI Taxonomy" id="52771"/>
    <lineage>
        <taxon>Bacteria</taxon>
        <taxon>Bacillati</taxon>
        <taxon>Actinomycetota</taxon>
        <taxon>Actinomycetes</taxon>
        <taxon>Actinomycetales</taxon>
        <taxon>Actinomycetaceae</taxon>
        <taxon>Actinomyces</taxon>
    </lineage>
</organism>
<name>A0A3S4SMU8_9ACTO</name>
<accession>A0A3S4SMU8</accession>
<keyword evidence="2" id="KW-1185">Reference proteome</keyword>
<dbReference type="RefSeq" id="WP_126382433.1">
    <property type="nucleotide sequence ID" value="NZ_LR134350.1"/>
</dbReference>
<dbReference type="KEGG" id="ahw:NCTC11636_01336"/>
<gene>
    <name evidence="1" type="ORF">NCTC11636_01336</name>
</gene>
<dbReference type="OrthoDB" id="3260101at2"/>
<evidence type="ECO:0000313" key="1">
    <source>
        <dbReference type="EMBL" id="VEG28051.1"/>
    </source>
</evidence>
<proteinExistence type="predicted"/>
<evidence type="ECO:0000313" key="2">
    <source>
        <dbReference type="Proteomes" id="UP000266895"/>
    </source>
</evidence>
<dbReference type="EMBL" id="LR134350">
    <property type="protein sequence ID" value="VEG28051.1"/>
    <property type="molecule type" value="Genomic_DNA"/>
</dbReference>